<feature type="transmembrane region" description="Helical" evidence="1">
    <location>
        <begin position="383"/>
        <end position="403"/>
    </location>
</feature>
<protein>
    <recommendedName>
        <fullName evidence="4">Glycosyltransferase RgtA/B/C/D-like domain-containing protein</fullName>
    </recommendedName>
</protein>
<sequence>MISILFYSFATIFILFYSGYGLGYLLTPRALKKHRLWLTPWYAIVILIFILVIFGRMGFSISKIIAPLFVLLSFTNFYVFIKNKTIFKINLKEDFIIGAIIIISILSNLSPLFRYYRYPTSLSLGNNDIIDYAVNSDYLIKHPITDSVKGNIPTEVGDLLVERNRWGPPIVISFFQMIFNLKAYQYISIFHAVIYSLMLPLGYILAKIIFRPSLISLVLILTVTAFNSNLLYILYHNFSGQILYWGLELFILIFLIAYIFGAKTKTKLINLYDITLGISISVLFFSYHEGAIFVLFPLLLFYVIQLLLKNGKSGNFWSLIKVMLITGLTSFSTIIKSIIVNYYQSIGANPNQPIGWTLFRNSIPYANPFEMIGLYSIHSFEPLPIFIAILLSLGTIVIIFYGLFKSKNRLFLFCYIAFYSFILFLYSFIYPNFWAYNRSLTFNLPLILVLFSIGITQIVKNRILLKRYILAGIIILELFSAIKLNKRFRSEHLVVDKSLISLQELPSSNSFSEPIFMEGLIDDNIPLWKRIWTSYFLYNGKPLPSLTSIVTPFENRIPDNSLILLSKPTPWFKPPQILLKSTVWENAYYKLGRICNSTECLLDRPENLSSITLGVSEAEDSLLLTGWSVREMTNRWATGEESTLRLITRNSGFNQVSFEAQTLKEPQTVTVYFDGKLLGTKQALTQWSKYTFYIPEGIPKGVHQIRLTYSYSYKPSEILKTQDTRDLALNFRRIWLTQN</sequence>
<dbReference type="Proteomes" id="UP000176609">
    <property type="component" value="Unassembled WGS sequence"/>
</dbReference>
<organism evidence="2 3">
    <name type="scientific">Candidatus Gottesmanbacteria bacterium RIFCSPLOWO2_01_FULL_39_12b</name>
    <dbReference type="NCBI Taxonomy" id="1798388"/>
    <lineage>
        <taxon>Bacteria</taxon>
        <taxon>Candidatus Gottesmaniibacteriota</taxon>
    </lineage>
</organism>
<evidence type="ECO:0000313" key="3">
    <source>
        <dbReference type="Proteomes" id="UP000176609"/>
    </source>
</evidence>
<feature type="transmembrane region" description="Helical" evidence="1">
    <location>
        <begin position="95"/>
        <end position="116"/>
    </location>
</feature>
<dbReference type="AlphaFoldDB" id="A0A1F6AQD5"/>
<comment type="caution">
    <text evidence="2">The sequence shown here is derived from an EMBL/GenBank/DDBJ whole genome shotgun (WGS) entry which is preliminary data.</text>
</comment>
<feature type="transmembrane region" description="Helical" evidence="1">
    <location>
        <begin position="213"/>
        <end position="236"/>
    </location>
</feature>
<keyword evidence="1" id="KW-0812">Transmembrane</keyword>
<feature type="transmembrane region" description="Helical" evidence="1">
    <location>
        <begin position="468"/>
        <end position="484"/>
    </location>
</feature>
<proteinExistence type="predicted"/>
<keyword evidence="1" id="KW-1133">Transmembrane helix</keyword>
<feature type="transmembrane region" description="Helical" evidence="1">
    <location>
        <begin position="38"/>
        <end position="58"/>
    </location>
</feature>
<feature type="transmembrane region" description="Helical" evidence="1">
    <location>
        <begin position="268"/>
        <end position="285"/>
    </location>
</feature>
<name>A0A1F6AQD5_9BACT</name>
<dbReference type="EMBL" id="MFJR01000007">
    <property type="protein sequence ID" value="OGG26693.1"/>
    <property type="molecule type" value="Genomic_DNA"/>
</dbReference>
<feature type="transmembrane region" description="Helical" evidence="1">
    <location>
        <begin position="291"/>
        <end position="308"/>
    </location>
</feature>
<feature type="transmembrane region" description="Helical" evidence="1">
    <location>
        <begin position="6"/>
        <end position="26"/>
    </location>
</feature>
<feature type="transmembrane region" description="Helical" evidence="1">
    <location>
        <begin position="64"/>
        <end position="83"/>
    </location>
</feature>
<feature type="transmembrane region" description="Helical" evidence="1">
    <location>
        <begin position="435"/>
        <end position="456"/>
    </location>
</feature>
<feature type="transmembrane region" description="Helical" evidence="1">
    <location>
        <begin position="242"/>
        <end position="261"/>
    </location>
</feature>
<feature type="transmembrane region" description="Helical" evidence="1">
    <location>
        <begin position="320"/>
        <end position="343"/>
    </location>
</feature>
<keyword evidence="1" id="KW-0472">Membrane</keyword>
<evidence type="ECO:0008006" key="4">
    <source>
        <dbReference type="Google" id="ProtNLM"/>
    </source>
</evidence>
<gene>
    <name evidence="2" type="ORF">A2960_00780</name>
</gene>
<feature type="transmembrane region" description="Helical" evidence="1">
    <location>
        <begin position="410"/>
        <end position="429"/>
    </location>
</feature>
<accession>A0A1F6AQD5</accession>
<reference evidence="2 3" key="1">
    <citation type="journal article" date="2016" name="Nat. Commun.">
        <title>Thousands of microbial genomes shed light on interconnected biogeochemical processes in an aquifer system.</title>
        <authorList>
            <person name="Anantharaman K."/>
            <person name="Brown C.T."/>
            <person name="Hug L.A."/>
            <person name="Sharon I."/>
            <person name="Castelle C.J."/>
            <person name="Probst A.J."/>
            <person name="Thomas B.C."/>
            <person name="Singh A."/>
            <person name="Wilkins M.J."/>
            <person name="Karaoz U."/>
            <person name="Brodie E.L."/>
            <person name="Williams K.H."/>
            <person name="Hubbard S.S."/>
            <person name="Banfield J.F."/>
        </authorList>
    </citation>
    <scope>NUCLEOTIDE SEQUENCE [LARGE SCALE GENOMIC DNA]</scope>
</reference>
<feature type="transmembrane region" description="Helical" evidence="1">
    <location>
        <begin position="183"/>
        <end position="206"/>
    </location>
</feature>
<evidence type="ECO:0000256" key="1">
    <source>
        <dbReference type="SAM" id="Phobius"/>
    </source>
</evidence>
<evidence type="ECO:0000313" key="2">
    <source>
        <dbReference type="EMBL" id="OGG26693.1"/>
    </source>
</evidence>